<evidence type="ECO:0000259" key="5">
    <source>
        <dbReference type="PROSITE" id="PS51898"/>
    </source>
</evidence>
<dbReference type="RefSeq" id="WP_341635251.1">
    <property type="nucleotide sequence ID" value="NZ_JBANDX010000008.1"/>
</dbReference>
<evidence type="ECO:0000256" key="4">
    <source>
        <dbReference type="ARBA" id="ARBA00023172"/>
    </source>
</evidence>
<dbReference type="InterPro" id="IPR013762">
    <property type="entry name" value="Integrase-like_cat_sf"/>
</dbReference>
<protein>
    <submittedName>
        <fullName evidence="6">Site-specific integrase</fullName>
    </submittedName>
</protein>
<dbReference type="PROSITE" id="PS51898">
    <property type="entry name" value="TYR_RECOMBINASE"/>
    <property type="match status" value="1"/>
</dbReference>
<dbReference type="Pfam" id="PF22022">
    <property type="entry name" value="Phage_int_M"/>
    <property type="match status" value="1"/>
</dbReference>
<evidence type="ECO:0000256" key="2">
    <source>
        <dbReference type="ARBA" id="ARBA00022908"/>
    </source>
</evidence>
<evidence type="ECO:0000256" key="1">
    <source>
        <dbReference type="ARBA" id="ARBA00008857"/>
    </source>
</evidence>
<dbReference type="InterPro" id="IPR050808">
    <property type="entry name" value="Phage_Integrase"/>
</dbReference>
<dbReference type="PANTHER" id="PTHR30629">
    <property type="entry name" value="PROPHAGE INTEGRASE"/>
    <property type="match status" value="1"/>
</dbReference>
<proteinExistence type="inferred from homology"/>
<dbReference type="Gene3D" id="1.10.443.10">
    <property type="entry name" value="Intergrase catalytic core"/>
    <property type="match status" value="1"/>
</dbReference>
<gene>
    <name evidence="6" type="ORF">V8Z71_12400</name>
</gene>
<dbReference type="Pfam" id="PF00589">
    <property type="entry name" value="Phage_integrase"/>
    <property type="match status" value="1"/>
</dbReference>
<dbReference type="InterPro" id="IPR053876">
    <property type="entry name" value="Phage_int_M"/>
</dbReference>
<dbReference type="Gene3D" id="1.10.150.130">
    <property type="match status" value="1"/>
</dbReference>
<keyword evidence="3" id="KW-0238">DNA-binding</keyword>
<dbReference type="InterPro" id="IPR010998">
    <property type="entry name" value="Integrase_recombinase_N"/>
</dbReference>
<accession>A0ABU9FSD2</accession>
<keyword evidence="2" id="KW-0229">DNA integration</keyword>
<organism evidence="6 7">
    <name type="scientific">Vibrio echinoideorum</name>
    <dbReference type="NCBI Taxonomy" id="2100116"/>
    <lineage>
        <taxon>Bacteria</taxon>
        <taxon>Pseudomonadati</taxon>
        <taxon>Pseudomonadota</taxon>
        <taxon>Gammaproteobacteria</taxon>
        <taxon>Vibrionales</taxon>
        <taxon>Vibrionaceae</taxon>
        <taxon>Vibrio</taxon>
    </lineage>
</organism>
<evidence type="ECO:0000256" key="3">
    <source>
        <dbReference type="ARBA" id="ARBA00023125"/>
    </source>
</evidence>
<dbReference type="InterPro" id="IPR002104">
    <property type="entry name" value="Integrase_catalytic"/>
</dbReference>
<keyword evidence="4" id="KW-0233">DNA recombination</keyword>
<dbReference type="Pfam" id="PF13356">
    <property type="entry name" value="Arm-DNA-bind_3"/>
    <property type="match status" value="1"/>
</dbReference>
<dbReference type="PANTHER" id="PTHR30629:SF2">
    <property type="entry name" value="PROPHAGE INTEGRASE INTS-RELATED"/>
    <property type="match status" value="1"/>
</dbReference>
<dbReference type="EMBL" id="JBANDX010000008">
    <property type="protein sequence ID" value="MEL0609115.1"/>
    <property type="molecule type" value="Genomic_DNA"/>
</dbReference>
<comment type="similarity">
    <text evidence="1">Belongs to the 'phage' integrase family.</text>
</comment>
<name>A0ABU9FSD2_9VIBR</name>
<comment type="caution">
    <text evidence="6">The sequence shown here is derived from an EMBL/GenBank/DDBJ whole genome shotgun (WGS) entry which is preliminary data.</text>
</comment>
<reference evidence="6 7" key="1">
    <citation type="submission" date="2024-02" db="EMBL/GenBank/DDBJ databases">
        <title>Bacteria isolated from the canopy kelp, Nereocystis luetkeana.</title>
        <authorList>
            <person name="Pfister C.A."/>
            <person name="Younker I.T."/>
            <person name="Light S.H."/>
        </authorList>
    </citation>
    <scope>NUCLEOTIDE SEQUENCE [LARGE SCALE GENOMIC DNA]</scope>
    <source>
        <strain evidence="6 7">TI.1.15</strain>
    </source>
</reference>
<keyword evidence="7" id="KW-1185">Reference proteome</keyword>
<feature type="domain" description="Tyr recombinase" evidence="5">
    <location>
        <begin position="200"/>
        <end position="389"/>
    </location>
</feature>
<dbReference type="Gene3D" id="3.30.160.390">
    <property type="entry name" value="Integrase, DNA-binding domain"/>
    <property type="match status" value="1"/>
</dbReference>
<evidence type="ECO:0000313" key="6">
    <source>
        <dbReference type="EMBL" id="MEL0609115.1"/>
    </source>
</evidence>
<evidence type="ECO:0000313" key="7">
    <source>
        <dbReference type="Proteomes" id="UP001377160"/>
    </source>
</evidence>
<dbReference type="SUPFAM" id="SSF56349">
    <property type="entry name" value="DNA breaking-rejoining enzymes"/>
    <property type="match status" value="1"/>
</dbReference>
<dbReference type="CDD" id="cd00801">
    <property type="entry name" value="INT_P4_C"/>
    <property type="match status" value="1"/>
</dbReference>
<dbReference type="InterPro" id="IPR038488">
    <property type="entry name" value="Integrase_DNA-bd_sf"/>
</dbReference>
<dbReference type="InterPro" id="IPR011010">
    <property type="entry name" value="DNA_brk_join_enz"/>
</dbReference>
<dbReference type="Proteomes" id="UP001377160">
    <property type="component" value="Unassembled WGS sequence"/>
</dbReference>
<sequence>MAITDAWLRATQGKPYKGQPEVTHRDGLGVRVSPKGKVTWVYRVTYLGKAIKMKLGEYPAMKMRDALREREKKAELVILGIDPRTGINPSDKALPSTVDDLIDYWVEHHGKDNVKQWQALEKMFRTDISPYLGQRQAKHLELTDYMPVFQKAKIRVSAKHSANLMSRFKQVLSYAVRHGLLKYNMLAEVKKTDVGAPTDTKKSKQTEAGVQALWKAIDDIGVHESNKNFLRLMMIFANRSNELRLAKKQDFDLEALVWTVPAENNKIRKKQGGAIRRAIPPLAEEVIRNQFAIYPDLDIMFPPVRVEHDRPMAENVPVEFGRKLADAIEAAGFPRTTNHDMRRTARNMWEAMGVPFHVAETMLGHKVHRGVQSHYLDYDYLNEQRKAYCDWEKIVMYSFLQKGEGIYDRL</sequence>
<dbReference type="InterPro" id="IPR025166">
    <property type="entry name" value="Integrase_DNA_bind_dom"/>
</dbReference>